<keyword evidence="3" id="KW-1185">Reference proteome</keyword>
<gene>
    <name evidence="2" type="ORF">KSP40_PGU005428</name>
</gene>
<organism evidence="2 3">
    <name type="scientific">Platanthera guangdongensis</name>
    <dbReference type="NCBI Taxonomy" id="2320717"/>
    <lineage>
        <taxon>Eukaryota</taxon>
        <taxon>Viridiplantae</taxon>
        <taxon>Streptophyta</taxon>
        <taxon>Embryophyta</taxon>
        <taxon>Tracheophyta</taxon>
        <taxon>Spermatophyta</taxon>
        <taxon>Magnoliopsida</taxon>
        <taxon>Liliopsida</taxon>
        <taxon>Asparagales</taxon>
        <taxon>Orchidaceae</taxon>
        <taxon>Orchidoideae</taxon>
        <taxon>Orchideae</taxon>
        <taxon>Orchidinae</taxon>
        <taxon>Platanthera</taxon>
    </lineage>
</organism>
<comment type="caution">
    <text evidence="2">The sequence shown here is derived from an EMBL/GenBank/DDBJ whole genome shotgun (WGS) entry which is preliminary data.</text>
</comment>
<reference evidence="2 3" key="1">
    <citation type="journal article" date="2022" name="Nat. Plants">
        <title>Genomes of leafy and leafless Platanthera orchids illuminate the evolution of mycoheterotrophy.</title>
        <authorList>
            <person name="Li M.H."/>
            <person name="Liu K.W."/>
            <person name="Li Z."/>
            <person name="Lu H.C."/>
            <person name="Ye Q.L."/>
            <person name="Zhang D."/>
            <person name="Wang J.Y."/>
            <person name="Li Y.F."/>
            <person name="Zhong Z.M."/>
            <person name="Liu X."/>
            <person name="Yu X."/>
            <person name="Liu D.K."/>
            <person name="Tu X.D."/>
            <person name="Liu B."/>
            <person name="Hao Y."/>
            <person name="Liao X.Y."/>
            <person name="Jiang Y.T."/>
            <person name="Sun W.H."/>
            <person name="Chen J."/>
            <person name="Chen Y.Q."/>
            <person name="Ai Y."/>
            <person name="Zhai J.W."/>
            <person name="Wu S.S."/>
            <person name="Zhou Z."/>
            <person name="Hsiao Y.Y."/>
            <person name="Wu W.L."/>
            <person name="Chen Y.Y."/>
            <person name="Lin Y.F."/>
            <person name="Hsu J.L."/>
            <person name="Li C.Y."/>
            <person name="Wang Z.W."/>
            <person name="Zhao X."/>
            <person name="Zhong W.Y."/>
            <person name="Ma X.K."/>
            <person name="Ma L."/>
            <person name="Huang J."/>
            <person name="Chen G.Z."/>
            <person name="Huang M.Z."/>
            <person name="Huang L."/>
            <person name="Peng D.H."/>
            <person name="Luo Y.B."/>
            <person name="Zou S.Q."/>
            <person name="Chen S.P."/>
            <person name="Lan S."/>
            <person name="Tsai W.C."/>
            <person name="Van de Peer Y."/>
            <person name="Liu Z.J."/>
        </authorList>
    </citation>
    <scope>NUCLEOTIDE SEQUENCE [LARGE SCALE GENOMIC DNA]</scope>
    <source>
        <strain evidence="2">Lor288</strain>
    </source>
</reference>
<dbReference type="Proteomes" id="UP001412067">
    <property type="component" value="Unassembled WGS sequence"/>
</dbReference>
<feature type="region of interest" description="Disordered" evidence="1">
    <location>
        <begin position="19"/>
        <end position="41"/>
    </location>
</feature>
<evidence type="ECO:0000313" key="2">
    <source>
        <dbReference type="EMBL" id="KAK8950408.1"/>
    </source>
</evidence>
<accession>A0ABR2LVF2</accession>
<name>A0ABR2LVF2_9ASPA</name>
<proteinExistence type="predicted"/>
<evidence type="ECO:0000313" key="3">
    <source>
        <dbReference type="Proteomes" id="UP001412067"/>
    </source>
</evidence>
<sequence>MRIGKTITKKQKHKHGFCNKKHGTPTLRNPNHYTDASVRRPQHSSDLAGALYTTSDLYTAGYCFLRLPFCTSQPPLTSLRASQPLNISPLQTEACSFPPPYIHCLPPLLFPYRQEPPPVGVNYVEGLPPLHFASACTGKSENHSVLGSEVPASTVLGPCEDCRGDLHFSWEPVEQTLALFFA</sequence>
<protein>
    <submittedName>
        <fullName evidence="2">Uncharacterized protein</fullName>
    </submittedName>
</protein>
<evidence type="ECO:0000256" key="1">
    <source>
        <dbReference type="SAM" id="MobiDB-lite"/>
    </source>
</evidence>
<dbReference type="EMBL" id="JBBWWR010000015">
    <property type="protein sequence ID" value="KAK8950408.1"/>
    <property type="molecule type" value="Genomic_DNA"/>
</dbReference>